<organism evidence="1">
    <name type="scientific">Paenibacillus polymyxa</name>
    <name type="common">Bacillus polymyxa</name>
    <dbReference type="NCBI Taxonomy" id="1406"/>
    <lineage>
        <taxon>Bacteria</taxon>
        <taxon>Bacillati</taxon>
        <taxon>Bacillota</taxon>
        <taxon>Bacilli</taxon>
        <taxon>Bacillales</taxon>
        <taxon>Paenibacillaceae</taxon>
        <taxon>Paenibacillus</taxon>
    </lineage>
</organism>
<sequence length="51" mass="5742">MKAIAEAFGFLCPSRQASIIEASFLFEPKVTRRRDLFESGEAIVFAFAPKF</sequence>
<dbReference type="AlphaFoldDB" id="A0AAE9PYL3"/>
<dbReference type="EMBL" id="CP097770">
    <property type="protein sequence ID" value="UZP76354.1"/>
    <property type="molecule type" value="Genomic_DNA"/>
</dbReference>
<gene>
    <name evidence="1" type="ORF">MF626_07545</name>
</gene>
<dbReference type="RefSeq" id="WP_322158831.1">
    <property type="nucleotide sequence ID" value="NZ_JAXLNI010000001.1"/>
</dbReference>
<protein>
    <submittedName>
        <fullName evidence="1">Uncharacterized protein</fullName>
    </submittedName>
</protein>
<accession>A0AAE9PYL3</accession>
<reference evidence="1" key="1">
    <citation type="submission" date="2022-11" db="EMBL/GenBank/DDBJ databases">
        <authorList>
            <person name="Vasilchenko N.G."/>
            <person name="Prazdnova E.V."/>
            <person name="Gorovtsov A.V."/>
            <person name="Chistyakov V.A."/>
            <person name="Pak M.L."/>
        </authorList>
    </citation>
    <scope>NUCLEOTIDE SEQUENCE</scope>
    <source>
        <strain evidence="1">R 4.5</strain>
    </source>
</reference>
<proteinExistence type="predicted"/>
<name>A0AAE9PYL3_PAEPO</name>
<evidence type="ECO:0000313" key="1">
    <source>
        <dbReference type="EMBL" id="UZP76354.1"/>
    </source>
</evidence>